<dbReference type="PANTHER" id="PTHR34219">
    <property type="entry name" value="IRON-REGULATED INNER MEMBRANE PROTEIN-RELATED"/>
    <property type="match status" value="1"/>
</dbReference>
<evidence type="ECO:0000313" key="2">
    <source>
        <dbReference type="EMBL" id="MBB4154636.1"/>
    </source>
</evidence>
<feature type="transmembrane region" description="Helical" evidence="1">
    <location>
        <begin position="21"/>
        <end position="48"/>
    </location>
</feature>
<organism evidence="2 3">
    <name type="scientific">Sphingomonas jinjuensis</name>
    <dbReference type="NCBI Taxonomy" id="535907"/>
    <lineage>
        <taxon>Bacteria</taxon>
        <taxon>Pseudomonadati</taxon>
        <taxon>Pseudomonadota</taxon>
        <taxon>Alphaproteobacteria</taxon>
        <taxon>Sphingomonadales</taxon>
        <taxon>Sphingomonadaceae</taxon>
        <taxon>Sphingomonas</taxon>
    </lineage>
</organism>
<sequence length="490" mass="52055">MNALGARPHAATDQRGLVQRALGGHAALGLLASALLYLIALTGTLVVIHDRWQRWEQPGIAETQALSPAAAQAALAAGMTQDVGKPRTTHLYLRMPNADLPRPVVTTDRGGWYTDAAGRVIGREAHAWTEFVIALHEYLTLPLTFGMIVVGALGVVLVALVVTGVLAHPRIVRDAFTLRARSHDQIAQADWHNRLGVWTLPFVVAVALTGSFIGLGSVGFSVLAKAYTGGDMERAYAPIFGAEPIADPAPAPLADAARALTTLARRVPHSTPTYIIVHDPGTAGQHIQIIAEHPRRLVYGETYVFGGDGGWLGPVGLSDGALGKQLAASTYNLHFGNFAGLPVEIAYMLLGLALCVVTATGTTLWLGKRRRRGLGGRRLAAGWDVVVWGMPIGLVAALWLRAVAGPDAPLVWPFWGIIGAGLAIAAIKPAWIARLRLPLLLGGSIVATALGHLVLLRPTQPPIWALDLVALVLAAAWLWTLRRPSPQLSK</sequence>
<feature type="transmembrane region" description="Helical" evidence="1">
    <location>
        <begin position="379"/>
        <end position="400"/>
    </location>
</feature>
<dbReference type="AlphaFoldDB" id="A0A840FEJ1"/>
<feature type="transmembrane region" description="Helical" evidence="1">
    <location>
        <begin position="438"/>
        <end position="456"/>
    </location>
</feature>
<comment type="caution">
    <text evidence="2">The sequence shown here is derived from an EMBL/GenBank/DDBJ whole genome shotgun (WGS) entry which is preliminary data.</text>
</comment>
<dbReference type="RefSeq" id="WP_183985353.1">
    <property type="nucleotide sequence ID" value="NZ_JACIEV010000007.1"/>
</dbReference>
<feature type="transmembrane region" description="Helical" evidence="1">
    <location>
        <begin position="462"/>
        <end position="481"/>
    </location>
</feature>
<feature type="transmembrane region" description="Helical" evidence="1">
    <location>
        <begin position="412"/>
        <end position="431"/>
    </location>
</feature>
<dbReference type="Proteomes" id="UP000529795">
    <property type="component" value="Unassembled WGS sequence"/>
</dbReference>
<feature type="transmembrane region" description="Helical" evidence="1">
    <location>
        <begin position="145"/>
        <end position="167"/>
    </location>
</feature>
<dbReference type="Pfam" id="PF03929">
    <property type="entry name" value="PepSY_TM"/>
    <property type="match status" value="1"/>
</dbReference>
<keyword evidence="1" id="KW-0812">Transmembrane</keyword>
<proteinExistence type="predicted"/>
<evidence type="ECO:0000313" key="3">
    <source>
        <dbReference type="Proteomes" id="UP000529795"/>
    </source>
</evidence>
<dbReference type="PANTHER" id="PTHR34219:SF3">
    <property type="entry name" value="BLL7967 PROTEIN"/>
    <property type="match status" value="1"/>
</dbReference>
<protein>
    <submittedName>
        <fullName evidence="2">Putative iron-regulated membrane protein</fullName>
    </submittedName>
</protein>
<keyword evidence="1" id="KW-0472">Membrane</keyword>
<feature type="transmembrane region" description="Helical" evidence="1">
    <location>
        <begin position="202"/>
        <end position="224"/>
    </location>
</feature>
<dbReference type="InterPro" id="IPR005625">
    <property type="entry name" value="PepSY-ass_TM"/>
</dbReference>
<feature type="transmembrane region" description="Helical" evidence="1">
    <location>
        <begin position="345"/>
        <end position="367"/>
    </location>
</feature>
<name>A0A840FEJ1_9SPHN</name>
<evidence type="ECO:0000256" key="1">
    <source>
        <dbReference type="SAM" id="Phobius"/>
    </source>
</evidence>
<gene>
    <name evidence="2" type="ORF">GGQ80_002552</name>
</gene>
<keyword evidence="3" id="KW-1185">Reference proteome</keyword>
<reference evidence="2 3" key="1">
    <citation type="submission" date="2020-08" db="EMBL/GenBank/DDBJ databases">
        <title>Genomic Encyclopedia of Type Strains, Phase IV (KMG-IV): sequencing the most valuable type-strain genomes for metagenomic binning, comparative biology and taxonomic classification.</title>
        <authorList>
            <person name="Goeker M."/>
        </authorList>
    </citation>
    <scope>NUCLEOTIDE SEQUENCE [LARGE SCALE GENOMIC DNA]</scope>
    <source>
        <strain evidence="2 3">YC6723</strain>
    </source>
</reference>
<keyword evidence="1" id="KW-1133">Transmembrane helix</keyword>
<accession>A0A840FEJ1</accession>
<dbReference type="EMBL" id="JACIEV010000007">
    <property type="protein sequence ID" value="MBB4154636.1"/>
    <property type="molecule type" value="Genomic_DNA"/>
</dbReference>